<dbReference type="InterPro" id="IPR050188">
    <property type="entry name" value="RluA_PseudoU_synthase"/>
</dbReference>
<dbReference type="GO" id="GO:0009982">
    <property type="term" value="F:pseudouridine synthase activity"/>
    <property type="evidence" value="ECO:0007669"/>
    <property type="project" value="InterPro"/>
</dbReference>
<reference evidence="4" key="1">
    <citation type="submission" date="2018-05" db="EMBL/GenBank/DDBJ databases">
        <authorList>
            <person name="Lanie J.A."/>
            <person name="Ng W.-L."/>
            <person name="Kazmierczak K.M."/>
            <person name="Andrzejewski T.M."/>
            <person name="Davidsen T.M."/>
            <person name="Wayne K.J."/>
            <person name="Tettelin H."/>
            <person name="Glass J.I."/>
            <person name="Rusch D."/>
            <person name="Podicherti R."/>
            <person name="Tsui H.-C.T."/>
            <person name="Winkler M.E."/>
        </authorList>
    </citation>
    <scope>NUCLEOTIDE SEQUENCE</scope>
</reference>
<dbReference type="EMBL" id="UINC01000294">
    <property type="protein sequence ID" value="SUZ52778.1"/>
    <property type="molecule type" value="Genomic_DNA"/>
</dbReference>
<dbReference type="PANTHER" id="PTHR21600">
    <property type="entry name" value="MITOCHONDRIAL RNA PSEUDOURIDINE SYNTHASE"/>
    <property type="match status" value="1"/>
</dbReference>
<dbReference type="InterPro" id="IPR006145">
    <property type="entry name" value="PsdUridine_synth_RsuA/RluA"/>
</dbReference>
<sequence>MHDLISVQVPEGDNNGPELVAQKMNLEILHEDESIAVINKPAGLVVHPGVGNRDGTLVNGLMYYFNSLSDINGRARPGIVHRLDAGTSGVMVVAKTNQAHVSLADQFQDRQVKKEYAALTWGKWLEREGVIDQAIKRKRQDPTVFAVQDQGKPATTRFQLVKQFRHMAQVNFFPKTGRTHQIRVHAAWLGHPVFGDEKYGGGIVKARGFIPELKRHYGHAMQEFNRHALHAEKLEFRHPVTGNSEIFQATLPREFINLIESIATLDDQNPAKHY</sequence>
<comment type="similarity">
    <text evidence="1">Belongs to the pseudouridine synthase RluA family.</text>
</comment>
<feature type="domain" description="Pseudouridine synthase RsuA/RluA-like" evidence="3">
    <location>
        <begin position="35"/>
        <end position="187"/>
    </location>
</feature>
<dbReference type="NCBIfam" id="TIGR00005">
    <property type="entry name" value="rluA_subfam"/>
    <property type="match status" value="1"/>
</dbReference>
<dbReference type="GO" id="GO:0000455">
    <property type="term" value="P:enzyme-directed rRNA pseudouridine synthesis"/>
    <property type="evidence" value="ECO:0007669"/>
    <property type="project" value="TreeGrafter"/>
</dbReference>
<evidence type="ECO:0000313" key="4">
    <source>
        <dbReference type="EMBL" id="SUZ52778.1"/>
    </source>
</evidence>
<dbReference type="Gene3D" id="3.30.2350.10">
    <property type="entry name" value="Pseudouridine synthase"/>
    <property type="match status" value="1"/>
</dbReference>
<dbReference type="InterPro" id="IPR020103">
    <property type="entry name" value="PsdUridine_synth_cat_dom_sf"/>
</dbReference>
<dbReference type="Pfam" id="PF00849">
    <property type="entry name" value="PseudoU_synth_2"/>
    <property type="match status" value="1"/>
</dbReference>
<gene>
    <name evidence="4" type="ORF">METZ01_LOCUS5632</name>
</gene>
<dbReference type="InterPro" id="IPR006224">
    <property type="entry name" value="PsdUridine_synth_RluA-like_CS"/>
</dbReference>
<dbReference type="SUPFAM" id="SSF55120">
    <property type="entry name" value="Pseudouridine synthase"/>
    <property type="match status" value="1"/>
</dbReference>
<dbReference type="GO" id="GO:0003723">
    <property type="term" value="F:RNA binding"/>
    <property type="evidence" value="ECO:0007669"/>
    <property type="project" value="InterPro"/>
</dbReference>
<dbReference type="PROSITE" id="PS01129">
    <property type="entry name" value="PSI_RLU"/>
    <property type="match status" value="1"/>
</dbReference>
<evidence type="ECO:0000256" key="2">
    <source>
        <dbReference type="ARBA" id="ARBA00023235"/>
    </source>
</evidence>
<name>A0A381NG13_9ZZZZ</name>
<evidence type="ECO:0000256" key="1">
    <source>
        <dbReference type="ARBA" id="ARBA00010876"/>
    </source>
</evidence>
<keyword evidence="2" id="KW-0413">Isomerase</keyword>
<dbReference type="PANTHER" id="PTHR21600:SF44">
    <property type="entry name" value="RIBOSOMAL LARGE SUBUNIT PSEUDOURIDINE SYNTHASE D"/>
    <property type="match status" value="1"/>
</dbReference>
<dbReference type="CDD" id="cd02869">
    <property type="entry name" value="PseudoU_synth_RluA_like"/>
    <property type="match status" value="1"/>
</dbReference>
<dbReference type="AlphaFoldDB" id="A0A381NG13"/>
<organism evidence="4">
    <name type="scientific">marine metagenome</name>
    <dbReference type="NCBI Taxonomy" id="408172"/>
    <lineage>
        <taxon>unclassified sequences</taxon>
        <taxon>metagenomes</taxon>
        <taxon>ecological metagenomes</taxon>
    </lineage>
</organism>
<protein>
    <recommendedName>
        <fullName evidence="3">Pseudouridine synthase RsuA/RluA-like domain-containing protein</fullName>
    </recommendedName>
</protein>
<evidence type="ECO:0000259" key="3">
    <source>
        <dbReference type="Pfam" id="PF00849"/>
    </source>
</evidence>
<accession>A0A381NG13</accession>
<proteinExistence type="inferred from homology"/>
<dbReference type="InterPro" id="IPR006225">
    <property type="entry name" value="PsdUridine_synth_RluC/D"/>
</dbReference>